<gene>
    <name evidence="2" type="ORF">J1605_007539</name>
</gene>
<feature type="compositionally biased region" description="Basic and acidic residues" evidence="1">
    <location>
        <begin position="1"/>
        <end position="11"/>
    </location>
</feature>
<proteinExistence type="predicted"/>
<keyword evidence="3" id="KW-1185">Reference proteome</keyword>
<protein>
    <submittedName>
        <fullName evidence="2">Uncharacterized protein</fullName>
    </submittedName>
</protein>
<evidence type="ECO:0000256" key="1">
    <source>
        <dbReference type="SAM" id="MobiDB-lite"/>
    </source>
</evidence>
<evidence type="ECO:0000313" key="2">
    <source>
        <dbReference type="EMBL" id="KAJ8784983.1"/>
    </source>
</evidence>
<feature type="region of interest" description="Disordered" evidence="1">
    <location>
        <begin position="1"/>
        <end position="96"/>
    </location>
</feature>
<feature type="compositionally biased region" description="Basic and acidic residues" evidence="1">
    <location>
        <begin position="20"/>
        <end position="41"/>
    </location>
</feature>
<accession>A0AB34GXY6</accession>
<sequence length="294" mass="31070">MVDFRKDDGTTLRKRPLNLEAERQPREDAGRRTGDAGKDRQMQGTPNRRYRRCRRRLARRGSATGAGAEGLPVRPPPLPRSGPGAPPSAAEELPSRLEERGGAGLREPGVLAFLLRARPHFGGEAGAVGPAPVRGFLILWRGGPPRRCGCVSAGAPGPFLRDPGPRGTHSFGSSFLPPLPSTRTSARVLAAPSHPRTLPPPVTFGSPGSSPPASTFAPYPQLPPPFTPSGRLLSFPLSRCWSLVHTPFSLGLRHASPGHPALPVTRVEVGAPIPSTCAARPSTLGTALTSLRSI</sequence>
<feature type="compositionally biased region" description="Basic residues" evidence="1">
    <location>
        <begin position="48"/>
        <end position="59"/>
    </location>
</feature>
<comment type="caution">
    <text evidence="2">The sequence shown here is derived from an EMBL/GenBank/DDBJ whole genome shotgun (WGS) entry which is preliminary data.</text>
</comment>
<name>A0AB34GXY6_ESCRO</name>
<dbReference type="EMBL" id="JAIQCJ010002027">
    <property type="protein sequence ID" value="KAJ8784983.1"/>
    <property type="molecule type" value="Genomic_DNA"/>
</dbReference>
<reference evidence="2 3" key="1">
    <citation type="submission" date="2022-11" db="EMBL/GenBank/DDBJ databases">
        <title>Whole genome sequence of Eschrichtius robustus ER-17-0199.</title>
        <authorList>
            <person name="Bruniche-Olsen A."/>
            <person name="Black A.N."/>
            <person name="Fields C.J."/>
            <person name="Walden K."/>
            <person name="Dewoody J.A."/>
        </authorList>
    </citation>
    <scope>NUCLEOTIDE SEQUENCE [LARGE SCALE GENOMIC DNA]</scope>
    <source>
        <strain evidence="2">ER-17-0199</strain>
        <tissue evidence="2">Blubber</tissue>
    </source>
</reference>
<feature type="compositionally biased region" description="Low complexity" evidence="1">
    <location>
        <begin position="60"/>
        <end position="72"/>
    </location>
</feature>
<organism evidence="2 3">
    <name type="scientific">Eschrichtius robustus</name>
    <name type="common">California gray whale</name>
    <name type="synonym">Eschrichtius gibbosus</name>
    <dbReference type="NCBI Taxonomy" id="9764"/>
    <lineage>
        <taxon>Eukaryota</taxon>
        <taxon>Metazoa</taxon>
        <taxon>Chordata</taxon>
        <taxon>Craniata</taxon>
        <taxon>Vertebrata</taxon>
        <taxon>Euteleostomi</taxon>
        <taxon>Mammalia</taxon>
        <taxon>Eutheria</taxon>
        <taxon>Laurasiatheria</taxon>
        <taxon>Artiodactyla</taxon>
        <taxon>Whippomorpha</taxon>
        <taxon>Cetacea</taxon>
        <taxon>Mysticeti</taxon>
        <taxon>Eschrichtiidae</taxon>
        <taxon>Eschrichtius</taxon>
    </lineage>
</organism>
<dbReference type="Proteomes" id="UP001159641">
    <property type="component" value="Unassembled WGS sequence"/>
</dbReference>
<feature type="compositionally biased region" description="Pro residues" evidence="1">
    <location>
        <begin position="73"/>
        <end position="86"/>
    </location>
</feature>
<dbReference type="AlphaFoldDB" id="A0AB34GXY6"/>
<evidence type="ECO:0000313" key="3">
    <source>
        <dbReference type="Proteomes" id="UP001159641"/>
    </source>
</evidence>